<reference evidence="2 3" key="1">
    <citation type="submission" date="2019-05" db="EMBL/GenBank/DDBJ databases">
        <title>Another draft genome of Portunus trituberculatus and its Hox gene families provides insights of decapod evolution.</title>
        <authorList>
            <person name="Jeong J.-H."/>
            <person name="Song I."/>
            <person name="Kim S."/>
            <person name="Choi T."/>
            <person name="Kim D."/>
            <person name="Ryu S."/>
            <person name="Kim W."/>
        </authorList>
    </citation>
    <scope>NUCLEOTIDE SEQUENCE [LARGE SCALE GENOMIC DNA]</scope>
    <source>
        <tissue evidence="2">Muscle</tissue>
    </source>
</reference>
<accession>A0A5B7FE19</accession>
<evidence type="ECO:0000313" key="2">
    <source>
        <dbReference type="EMBL" id="MPC45890.1"/>
    </source>
</evidence>
<organism evidence="2 3">
    <name type="scientific">Portunus trituberculatus</name>
    <name type="common">Swimming crab</name>
    <name type="synonym">Neptunus trituberculatus</name>
    <dbReference type="NCBI Taxonomy" id="210409"/>
    <lineage>
        <taxon>Eukaryota</taxon>
        <taxon>Metazoa</taxon>
        <taxon>Ecdysozoa</taxon>
        <taxon>Arthropoda</taxon>
        <taxon>Crustacea</taxon>
        <taxon>Multicrustacea</taxon>
        <taxon>Malacostraca</taxon>
        <taxon>Eumalacostraca</taxon>
        <taxon>Eucarida</taxon>
        <taxon>Decapoda</taxon>
        <taxon>Pleocyemata</taxon>
        <taxon>Brachyura</taxon>
        <taxon>Eubrachyura</taxon>
        <taxon>Portunoidea</taxon>
        <taxon>Portunidae</taxon>
        <taxon>Portuninae</taxon>
        <taxon>Portunus</taxon>
    </lineage>
</organism>
<dbReference type="AlphaFoldDB" id="A0A5B7FE19"/>
<keyword evidence="3" id="KW-1185">Reference proteome</keyword>
<comment type="caution">
    <text evidence="2">The sequence shown here is derived from an EMBL/GenBank/DDBJ whole genome shotgun (WGS) entry which is preliminary data.</text>
</comment>
<protein>
    <submittedName>
        <fullName evidence="2">Uncharacterized protein</fullName>
    </submittedName>
</protein>
<dbReference type="EMBL" id="VSRR010006942">
    <property type="protein sequence ID" value="MPC45890.1"/>
    <property type="molecule type" value="Genomic_DNA"/>
</dbReference>
<proteinExistence type="predicted"/>
<feature type="region of interest" description="Disordered" evidence="1">
    <location>
        <begin position="1"/>
        <end position="29"/>
    </location>
</feature>
<evidence type="ECO:0000313" key="3">
    <source>
        <dbReference type="Proteomes" id="UP000324222"/>
    </source>
</evidence>
<evidence type="ECO:0000256" key="1">
    <source>
        <dbReference type="SAM" id="MobiDB-lite"/>
    </source>
</evidence>
<sequence>MAAVGKGGGQPRPAAHSWLGHVPGVPQCGNKVTKQRKSTRWAQQTALSTLDLALGARGQRGAGPSVMASQ</sequence>
<name>A0A5B7FE19_PORTR</name>
<feature type="compositionally biased region" description="Gly residues" evidence="1">
    <location>
        <begin position="1"/>
        <end position="10"/>
    </location>
</feature>
<dbReference type="Proteomes" id="UP000324222">
    <property type="component" value="Unassembled WGS sequence"/>
</dbReference>
<gene>
    <name evidence="2" type="ORF">E2C01_039596</name>
</gene>